<comment type="similarity">
    <text evidence="12">In the N-terminal section; belongs to the histidinol-phosphatase family.</text>
</comment>
<dbReference type="InterPro" id="IPR005954">
    <property type="entry name" value="HisB_N"/>
</dbReference>
<dbReference type="NCBIfam" id="TIGR01662">
    <property type="entry name" value="HAD-SF-IIIA"/>
    <property type="match status" value="1"/>
</dbReference>
<comment type="catalytic activity">
    <reaction evidence="11 12">
        <text>L-histidinol phosphate + H2O = L-histidinol + phosphate</text>
        <dbReference type="Rhea" id="RHEA:14465"/>
        <dbReference type="ChEBI" id="CHEBI:15377"/>
        <dbReference type="ChEBI" id="CHEBI:43474"/>
        <dbReference type="ChEBI" id="CHEBI:57699"/>
        <dbReference type="ChEBI" id="CHEBI:57980"/>
        <dbReference type="EC" id="3.1.3.15"/>
    </reaction>
</comment>
<evidence type="ECO:0000256" key="10">
    <source>
        <dbReference type="ARBA" id="ARBA00023268"/>
    </source>
</evidence>
<dbReference type="InterPro" id="IPR023214">
    <property type="entry name" value="HAD_sf"/>
</dbReference>
<comment type="caution">
    <text evidence="12">Lacks conserved residue(s) required for the propagation of feature annotation.</text>
</comment>
<comment type="pathway">
    <text evidence="2 12">Amino-acid biosynthesis; L-histidine biosynthesis; L-histidine from 5-phospho-alpha-D-ribose 1-diphosphate: step 6/9.</text>
</comment>
<name>A0A1I2EJB7_9BACT</name>
<keyword evidence="9 12" id="KW-0456">Lyase</keyword>
<keyword evidence="10 12" id="KW-0511">Multifunctional enzyme</keyword>
<dbReference type="HAMAP" id="MF_01022">
    <property type="entry name" value="Bifunc_HisB"/>
    <property type="match status" value="1"/>
</dbReference>
<reference evidence="13 14" key="1">
    <citation type="submission" date="2016-10" db="EMBL/GenBank/DDBJ databases">
        <authorList>
            <person name="de Groot N.N."/>
        </authorList>
    </citation>
    <scope>NUCLEOTIDE SEQUENCE [LARGE SCALE GENOMIC DNA]</scope>
    <source>
        <strain>GEY</strain>
        <strain evidence="14">DSM 9560</strain>
    </source>
</reference>
<keyword evidence="6 12" id="KW-0378">Hydrolase</keyword>
<evidence type="ECO:0000256" key="8">
    <source>
        <dbReference type="ARBA" id="ARBA00023102"/>
    </source>
</evidence>
<dbReference type="HAMAP" id="MF_00076">
    <property type="entry name" value="HisB"/>
    <property type="match status" value="1"/>
</dbReference>
<dbReference type="EC" id="3.1.3.15" evidence="12"/>
<dbReference type="InterPro" id="IPR000807">
    <property type="entry name" value="ImidazoleglycerolP_deHydtase"/>
</dbReference>
<dbReference type="SUPFAM" id="SSF56784">
    <property type="entry name" value="HAD-like"/>
    <property type="match status" value="1"/>
</dbReference>
<feature type="binding site" evidence="12">
    <location>
        <position position="9"/>
    </location>
    <ligand>
        <name>Mg(2+)</name>
        <dbReference type="ChEBI" id="CHEBI:18420"/>
    </ligand>
</feature>
<feature type="binding site" evidence="12">
    <location>
        <position position="11"/>
    </location>
    <ligand>
        <name>Mg(2+)</name>
        <dbReference type="ChEBI" id="CHEBI:18420"/>
    </ligand>
</feature>
<dbReference type="EMBL" id="FONY01000010">
    <property type="protein sequence ID" value="SFE93062.1"/>
    <property type="molecule type" value="Genomic_DNA"/>
</dbReference>
<evidence type="ECO:0000256" key="4">
    <source>
        <dbReference type="ARBA" id="ARBA00022605"/>
    </source>
</evidence>
<dbReference type="STRING" id="1003.SAMN04488541_101057"/>
<comment type="pathway">
    <text evidence="12">Amino-acid biosynthesis; L-histidine biosynthesis; L-histidine from 5-phospho-alpha-D-ribose 1-diphosphate: step 8/9.</text>
</comment>
<organism evidence="13 14">
    <name type="scientific">Thermoflexibacter ruber</name>
    <dbReference type="NCBI Taxonomy" id="1003"/>
    <lineage>
        <taxon>Bacteria</taxon>
        <taxon>Pseudomonadati</taxon>
        <taxon>Bacteroidota</taxon>
        <taxon>Cytophagia</taxon>
        <taxon>Cytophagales</taxon>
        <taxon>Thermoflexibacteraceae</taxon>
        <taxon>Thermoflexibacter</taxon>
    </lineage>
</organism>
<dbReference type="PANTHER" id="PTHR23133">
    <property type="entry name" value="IMIDAZOLEGLYCEROL-PHOSPHATE DEHYDRATASE HIS7"/>
    <property type="match status" value="1"/>
</dbReference>
<dbReference type="InterPro" id="IPR006543">
    <property type="entry name" value="Histidinol-phos"/>
</dbReference>
<evidence type="ECO:0000256" key="11">
    <source>
        <dbReference type="ARBA" id="ARBA00049158"/>
    </source>
</evidence>
<keyword evidence="4 12" id="KW-0028">Amino-acid biosynthesis</keyword>
<dbReference type="GO" id="GO:0004401">
    <property type="term" value="F:histidinol-phosphatase activity"/>
    <property type="evidence" value="ECO:0007669"/>
    <property type="project" value="UniProtKB-UniRule"/>
</dbReference>
<proteinExistence type="inferred from homology"/>
<dbReference type="NCBIfam" id="TIGR01261">
    <property type="entry name" value="hisB_Nterm"/>
    <property type="match status" value="1"/>
</dbReference>
<dbReference type="UniPathway" id="UPA00031">
    <property type="reaction ID" value="UER00011"/>
</dbReference>
<comment type="cofactor">
    <cofactor evidence="1 12">
        <name>Mg(2+)</name>
        <dbReference type="ChEBI" id="CHEBI:18420"/>
    </cofactor>
</comment>
<dbReference type="InterPro" id="IPR020568">
    <property type="entry name" value="Ribosomal_Su5_D2-typ_SF"/>
</dbReference>
<dbReference type="CDD" id="cd07914">
    <property type="entry name" value="IGPD"/>
    <property type="match status" value="1"/>
</dbReference>
<sequence>MKKRILFIDRDGTIITEPPDEQIDSLEKLAFLPKVITSLHKIAKETDFLLVMVTNQDGLGTPSFPEHTFIPAHEKMMNLLTNEGINFYKVHIDRTFEHEKAPTRKPHTGMLTEYLDETKYDLKNSFTIGDRLTDVTLAENLGAKGILIGKKDERAVLCTSDWEEITQFLIQQDRRHKARTAQVHRKTNETDITIHLELDGQGKADIQTGIGFFDHLLEQIAKHARCNLTIKAIGDLHIDEHHTIEDTALALGEAFRKALGEKRGIFRYGHFTLPMDEALSVVALDFSGRPYLVWNATFQREKVGNMPTEMFFHFFKSFSDTALCNLNIHIAGSNEHHKIEATFKAFAKAVRMAIAKEVGNEEIPSTKGVL</sequence>
<dbReference type="NCBIfam" id="NF003937">
    <property type="entry name" value="PRK05446.1"/>
    <property type="match status" value="1"/>
</dbReference>
<keyword evidence="7 12" id="KW-0460">Magnesium</keyword>
<dbReference type="AlphaFoldDB" id="A0A1I2EJB7"/>
<gene>
    <name evidence="12" type="primary">hisB</name>
    <name evidence="13" type="ORF">SAMN04488541_101057</name>
</gene>
<accession>A0A1I2EJB7</accession>
<dbReference type="NCBIfam" id="TIGR01656">
    <property type="entry name" value="Histidinol-ppas"/>
    <property type="match status" value="1"/>
</dbReference>
<comment type="subcellular location">
    <subcellularLocation>
        <location evidence="12">Cytoplasm</location>
    </subcellularLocation>
</comment>
<dbReference type="InterPro" id="IPR036412">
    <property type="entry name" value="HAD-like_sf"/>
</dbReference>
<dbReference type="NCBIfam" id="NF002111">
    <property type="entry name" value="PRK00951.2-1"/>
    <property type="match status" value="1"/>
</dbReference>
<dbReference type="Pfam" id="PF00475">
    <property type="entry name" value="IGPD"/>
    <property type="match status" value="1"/>
</dbReference>
<dbReference type="GO" id="GO:0005737">
    <property type="term" value="C:cytoplasm"/>
    <property type="evidence" value="ECO:0007669"/>
    <property type="project" value="UniProtKB-SubCell"/>
</dbReference>
<dbReference type="EC" id="4.2.1.19" evidence="12"/>
<dbReference type="InterPro" id="IPR006549">
    <property type="entry name" value="HAD-SF_hydro_IIIA"/>
</dbReference>
<evidence type="ECO:0000256" key="6">
    <source>
        <dbReference type="ARBA" id="ARBA00022801"/>
    </source>
</evidence>
<comment type="similarity">
    <text evidence="12">In the C-terminal section; belongs to the imidazoleglycerol-phosphate dehydratase family.</text>
</comment>
<evidence type="ECO:0000256" key="2">
    <source>
        <dbReference type="ARBA" id="ARBA00005047"/>
    </source>
</evidence>
<dbReference type="InterPro" id="IPR020566">
    <property type="entry name" value="His_synth_bifunc_HisB"/>
</dbReference>
<feature type="region of interest" description="Imidazoleglycerol-phosphate dehydratase" evidence="12">
    <location>
        <begin position="179"/>
        <end position="370"/>
    </location>
</feature>
<dbReference type="GO" id="GO:0004424">
    <property type="term" value="F:imidazoleglycerol-phosphate dehydratase activity"/>
    <property type="evidence" value="ECO:0007669"/>
    <property type="project" value="UniProtKB-UniRule"/>
</dbReference>
<dbReference type="Gene3D" id="3.30.230.40">
    <property type="entry name" value="Imidazole glycerol phosphate dehydratase, domain 1"/>
    <property type="match status" value="2"/>
</dbReference>
<dbReference type="NCBIfam" id="NF002114">
    <property type="entry name" value="PRK00951.2-4"/>
    <property type="match status" value="1"/>
</dbReference>
<evidence type="ECO:0000256" key="9">
    <source>
        <dbReference type="ARBA" id="ARBA00023239"/>
    </source>
</evidence>
<dbReference type="PROSITE" id="PS00954">
    <property type="entry name" value="IGP_DEHYDRATASE_1"/>
    <property type="match status" value="1"/>
</dbReference>
<dbReference type="PROSITE" id="PS00955">
    <property type="entry name" value="IGP_DEHYDRATASE_2"/>
    <property type="match status" value="1"/>
</dbReference>
<dbReference type="InterPro" id="IPR038494">
    <property type="entry name" value="IGPD_sf"/>
</dbReference>
<comment type="catalytic activity">
    <reaction evidence="12">
        <text>D-erythro-1-(imidazol-4-yl)glycerol 3-phosphate = 3-(imidazol-4-yl)-2-oxopropyl phosphate + H2O</text>
        <dbReference type="Rhea" id="RHEA:11040"/>
        <dbReference type="ChEBI" id="CHEBI:15377"/>
        <dbReference type="ChEBI" id="CHEBI:57766"/>
        <dbReference type="ChEBI" id="CHEBI:58278"/>
        <dbReference type="EC" id="4.2.1.19"/>
    </reaction>
</comment>
<evidence type="ECO:0000313" key="14">
    <source>
        <dbReference type="Proteomes" id="UP000199513"/>
    </source>
</evidence>
<feature type="binding site" evidence="12">
    <location>
        <position position="130"/>
    </location>
    <ligand>
        <name>Mg(2+)</name>
        <dbReference type="ChEBI" id="CHEBI:18420"/>
    </ligand>
</feature>
<evidence type="ECO:0000256" key="5">
    <source>
        <dbReference type="ARBA" id="ARBA00022723"/>
    </source>
</evidence>
<dbReference type="SUPFAM" id="SSF54211">
    <property type="entry name" value="Ribosomal protein S5 domain 2-like"/>
    <property type="match status" value="2"/>
</dbReference>
<dbReference type="OrthoDB" id="9790411at2"/>
<keyword evidence="14" id="KW-1185">Reference proteome</keyword>
<keyword evidence="5 12" id="KW-0479">Metal-binding</keyword>
<evidence type="ECO:0000313" key="13">
    <source>
        <dbReference type="EMBL" id="SFE93062.1"/>
    </source>
</evidence>
<dbReference type="Gene3D" id="3.40.50.1000">
    <property type="entry name" value="HAD superfamily/HAD-like"/>
    <property type="match status" value="1"/>
</dbReference>
<keyword evidence="3 12" id="KW-0963">Cytoplasm</keyword>
<evidence type="ECO:0000256" key="1">
    <source>
        <dbReference type="ARBA" id="ARBA00001946"/>
    </source>
</evidence>
<evidence type="ECO:0000256" key="12">
    <source>
        <dbReference type="HAMAP-Rule" id="MF_01022"/>
    </source>
</evidence>
<feature type="active site" description="Nucleophile" evidence="12">
    <location>
        <position position="9"/>
    </location>
</feature>
<dbReference type="GO" id="GO:0046872">
    <property type="term" value="F:metal ion binding"/>
    <property type="evidence" value="ECO:0007669"/>
    <property type="project" value="UniProtKB-KW"/>
</dbReference>
<dbReference type="GO" id="GO:0000105">
    <property type="term" value="P:L-histidine biosynthetic process"/>
    <property type="evidence" value="ECO:0007669"/>
    <property type="project" value="UniProtKB-UniRule"/>
</dbReference>
<dbReference type="Pfam" id="PF13242">
    <property type="entry name" value="Hydrolase_like"/>
    <property type="match status" value="1"/>
</dbReference>
<dbReference type="PANTHER" id="PTHR23133:SF2">
    <property type="entry name" value="IMIDAZOLEGLYCEROL-PHOSPHATE DEHYDRATASE"/>
    <property type="match status" value="1"/>
</dbReference>
<keyword evidence="8 12" id="KW-0368">Histidine biosynthesis</keyword>
<dbReference type="InterPro" id="IPR020565">
    <property type="entry name" value="ImidazoleglycerP_deHydtase_CS"/>
</dbReference>
<evidence type="ECO:0000256" key="7">
    <source>
        <dbReference type="ARBA" id="ARBA00022842"/>
    </source>
</evidence>
<feature type="region of interest" description="Histidinol-phosphatase" evidence="12">
    <location>
        <begin position="1"/>
        <end position="178"/>
    </location>
</feature>
<dbReference type="Proteomes" id="UP000199513">
    <property type="component" value="Unassembled WGS sequence"/>
</dbReference>
<dbReference type="FunFam" id="3.30.230.40:FF:000001">
    <property type="entry name" value="Imidazoleglycerol-phosphate dehydratase HisB"/>
    <property type="match status" value="1"/>
</dbReference>
<feature type="active site" description="Proton donor" evidence="12">
    <location>
        <position position="11"/>
    </location>
</feature>
<dbReference type="RefSeq" id="WP_091542497.1">
    <property type="nucleotide sequence ID" value="NZ_FONY01000010.1"/>
</dbReference>
<evidence type="ECO:0000256" key="3">
    <source>
        <dbReference type="ARBA" id="ARBA00022490"/>
    </source>
</evidence>
<dbReference type="FunFam" id="3.30.230.40:FF:000003">
    <property type="entry name" value="Imidazoleglycerol-phosphate dehydratase HisB"/>
    <property type="match status" value="1"/>
</dbReference>
<protein>
    <recommendedName>
        <fullName evidence="12">Histidine biosynthesis bifunctional protein HisB</fullName>
    </recommendedName>
    <domain>
        <recommendedName>
            <fullName evidence="12">Histidinol-phosphatase</fullName>
            <ecNumber evidence="12">3.1.3.15</ecNumber>
        </recommendedName>
    </domain>
    <domain>
        <recommendedName>
            <fullName evidence="12">Imidazoleglycerol-phosphate dehydratase</fullName>
            <shortName evidence="12">IGPD</shortName>
            <ecNumber evidence="12">4.2.1.19</ecNumber>
        </recommendedName>
    </domain>
</protein>